<dbReference type="EnsemblMetazoa" id="CJA01201.1">
    <property type="protein sequence ID" value="CJA01201.1"/>
    <property type="gene ID" value="WBGene00120405"/>
</dbReference>
<evidence type="ECO:0000256" key="3">
    <source>
        <dbReference type="ARBA" id="ARBA00023274"/>
    </source>
</evidence>
<accession>A0A8R1HLK3</accession>
<sequence>MTQFFGSKYSSFCNAQDGLLPTSSMDFFLPVQRTVSYQFHGLLPILESSRSDNRIHVFIRKNEKITEEIKRFFVFQFHVKCRSVTNPLYQFHGLFPTSSSLLPNSSMDFFLSVQRTVSYQFHGLFPILESSRMHLTATLALRRILNSGFHPFQVIPKPDVWMKRERLNRFTAWQYASERDTVKGAYRKEDKLYSYMSMQRKDETKLEKYHAEERVRTALAEHDMEYPKFKTVLSQAHILLDNVCLSQLAIYEPRSFRSLVAFAKELARQEGMTVIPDDPEFAYDVHVDNESVLGEPLPTAVKFPRGAAENHTNKPRKLREDEY</sequence>
<dbReference type="PANTHER" id="PTHR10986">
    <property type="entry name" value="39S RIBOSOMAL PROTEIN L20"/>
    <property type="match status" value="1"/>
</dbReference>
<organism evidence="4 5">
    <name type="scientific">Caenorhabditis japonica</name>
    <dbReference type="NCBI Taxonomy" id="281687"/>
    <lineage>
        <taxon>Eukaryota</taxon>
        <taxon>Metazoa</taxon>
        <taxon>Ecdysozoa</taxon>
        <taxon>Nematoda</taxon>
        <taxon>Chromadorea</taxon>
        <taxon>Rhabditida</taxon>
        <taxon>Rhabditina</taxon>
        <taxon>Rhabditomorpha</taxon>
        <taxon>Rhabditoidea</taxon>
        <taxon>Rhabditidae</taxon>
        <taxon>Peloderinae</taxon>
        <taxon>Caenorhabditis</taxon>
    </lineage>
</organism>
<comment type="similarity">
    <text evidence="1">Belongs to the bacterial ribosomal protein bL20 family.</text>
</comment>
<proteinExistence type="inferred from homology"/>
<evidence type="ECO:0000256" key="1">
    <source>
        <dbReference type="ARBA" id="ARBA00007698"/>
    </source>
</evidence>
<name>A0A8R1HLK3_CAEJA</name>
<reference evidence="5" key="1">
    <citation type="submission" date="2010-08" db="EMBL/GenBank/DDBJ databases">
        <authorList>
            <consortium name="Caenorhabditis japonica Sequencing Consortium"/>
            <person name="Wilson R.K."/>
        </authorList>
    </citation>
    <scope>NUCLEOTIDE SEQUENCE [LARGE SCALE GENOMIC DNA]</scope>
    <source>
        <strain evidence="5">DF5081</strain>
    </source>
</reference>
<evidence type="ECO:0008006" key="6">
    <source>
        <dbReference type="Google" id="ProtNLM"/>
    </source>
</evidence>
<evidence type="ECO:0000256" key="2">
    <source>
        <dbReference type="ARBA" id="ARBA00022980"/>
    </source>
</evidence>
<dbReference type="InterPro" id="IPR035566">
    <property type="entry name" value="Ribosomal_protein_bL20_C"/>
</dbReference>
<dbReference type="GO" id="GO:0019843">
    <property type="term" value="F:rRNA binding"/>
    <property type="evidence" value="ECO:0007669"/>
    <property type="project" value="InterPro"/>
</dbReference>
<dbReference type="GO" id="GO:0006412">
    <property type="term" value="P:translation"/>
    <property type="evidence" value="ECO:0007669"/>
    <property type="project" value="InterPro"/>
</dbReference>
<evidence type="ECO:0000313" key="4">
    <source>
        <dbReference type="EnsemblMetazoa" id="CJA01201.1"/>
    </source>
</evidence>
<keyword evidence="3" id="KW-0687">Ribonucleoprotein</keyword>
<dbReference type="GO" id="GO:0005840">
    <property type="term" value="C:ribosome"/>
    <property type="evidence" value="ECO:0007669"/>
    <property type="project" value="UniProtKB-KW"/>
</dbReference>
<dbReference type="InterPro" id="IPR005813">
    <property type="entry name" value="Ribosomal_bL20"/>
</dbReference>
<reference evidence="4" key="2">
    <citation type="submission" date="2022-06" db="UniProtKB">
        <authorList>
            <consortium name="EnsemblMetazoa"/>
        </authorList>
    </citation>
    <scope>IDENTIFICATION</scope>
    <source>
        <strain evidence="4">DF5081</strain>
    </source>
</reference>
<dbReference type="GO" id="GO:1990904">
    <property type="term" value="C:ribonucleoprotein complex"/>
    <property type="evidence" value="ECO:0007669"/>
    <property type="project" value="UniProtKB-KW"/>
</dbReference>
<dbReference type="SUPFAM" id="SSF74731">
    <property type="entry name" value="Ribosomal protein L20"/>
    <property type="match status" value="1"/>
</dbReference>
<keyword evidence="2" id="KW-0689">Ribosomal protein</keyword>
<dbReference type="GO" id="GO:0003735">
    <property type="term" value="F:structural constituent of ribosome"/>
    <property type="evidence" value="ECO:0007669"/>
    <property type="project" value="InterPro"/>
</dbReference>
<dbReference type="Pfam" id="PF00453">
    <property type="entry name" value="Ribosomal_L20"/>
    <property type="match status" value="1"/>
</dbReference>
<dbReference type="Gene3D" id="1.10.1900.20">
    <property type="entry name" value="Ribosomal protein L20"/>
    <property type="match status" value="1"/>
</dbReference>
<evidence type="ECO:0000313" key="5">
    <source>
        <dbReference type="Proteomes" id="UP000005237"/>
    </source>
</evidence>
<keyword evidence="5" id="KW-1185">Reference proteome</keyword>
<protein>
    <recommendedName>
        <fullName evidence="6">39S ribosomal protein L20, mitochondrial</fullName>
    </recommendedName>
</protein>
<dbReference type="Proteomes" id="UP000005237">
    <property type="component" value="Unassembled WGS sequence"/>
</dbReference>
<dbReference type="AlphaFoldDB" id="A0A8R1HLK3"/>